<keyword evidence="3" id="KW-1185">Reference proteome</keyword>
<evidence type="ECO:0000313" key="2">
    <source>
        <dbReference type="EMBL" id="MBB5916806.1"/>
    </source>
</evidence>
<sequence>MSKSRRLDPAELAALSKHDRLAALRDSIATVGGKVGAATAMPAEPPTGRKRNPWDGADRSAPPSEQQADVGEADGPLVDGIVVPGGIGALLPGGGLAYGSVVGCRGSTGILTGLLAAATGSGAWAAIVGGRRQRIGLLAVTEMGGRLDRLAVIDASGGDPLETVSVLADGVPLIVCDTPAAVPPKRAQTLTAKIRNQQGILVITDRVRGIRPDLTLTARPTAIHGLGPGYGRLRELHLTLEVSGRNTRPRRGELRLTANGNGRTAWAPAAESAAAARWSRAG</sequence>
<evidence type="ECO:0000256" key="1">
    <source>
        <dbReference type="SAM" id="MobiDB-lite"/>
    </source>
</evidence>
<accession>A0A7W9PIM7</accession>
<dbReference type="AlphaFoldDB" id="A0A7W9PIM7"/>
<evidence type="ECO:0000313" key="3">
    <source>
        <dbReference type="Proteomes" id="UP000540412"/>
    </source>
</evidence>
<gene>
    <name evidence="2" type="ORF">BJY24_005718</name>
</gene>
<proteinExistence type="predicted"/>
<dbReference type="EMBL" id="JACHIT010000002">
    <property type="protein sequence ID" value="MBB5916806.1"/>
    <property type="molecule type" value="Genomic_DNA"/>
</dbReference>
<comment type="caution">
    <text evidence="2">The sequence shown here is derived from an EMBL/GenBank/DDBJ whole genome shotgun (WGS) entry which is preliminary data.</text>
</comment>
<dbReference type="RefSeq" id="WP_051163390.1">
    <property type="nucleotide sequence ID" value="NZ_JACHIT010000002.1"/>
</dbReference>
<name>A0A7W9PIM7_9NOCA</name>
<organism evidence="2 3">
    <name type="scientific">Nocardia transvalensis</name>
    <dbReference type="NCBI Taxonomy" id="37333"/>
    <lineage>
        <taxon>Bacteria</taxon>
        <taxon>Bacillati</taxon>
        <taxon>Actinomycetota</taxon>
        <taxon>Actinomycetes</taxon>
        <taxon>Mycobacteriales</taxon>
        <taxon>Nocardiaceae</taxon>
        <taxon>Nocardia</taxon>
    </lineage>
</organism>
<reference evidence="2 3" key="1">
    <citation type="submission" date="2020-08" db="EMBL/GenBank/DDBJ databases">
        <title>Sequencing the genomes of 1000 actinobacteria strains.</title>
        <authorList>
            <person name="Klenk H.-P."/>
        </authorList>
    </citation>
    <scope>NUCLEOTIDE SEQUENCE [LARGE SCALE GENOMIC DNA]</scope>
    <source>
        <strain evidence="2 3">DSM 43582</strain>
    </source>
</reference>
<protein>
    <submittedName>
        <fullName evidence="2">Uncharacterized protein</fullName>
    </submittedName>
</protein>
<feature type="region of interest" description="Disordered" evidence="1">
    <location>
        <begin position="35"/>
        <end position="72"/>
    </location>
</feature>
<dbReference type="Proteomes" id="UP000540412">
    <property type="component" value="Unassembled WGS sequence"/>
</dbReference>